<dbReference type="Gene3D" id="3.30.590.10">
    <property type="entry name" value="Glutamine synthetase/guanido kinase, catalytic domain"/>
    <property type="match status" value="1"/>
</dbReference>
<dbReference type="PROSITE" id="PS51986">
    <property type="entry name" value="GS_BETA_GRASP"/>
    <property type="match status" value="1"/>
</dbReference>
<evidence type="ECO:0000256" key="2">
    <source>
        <dbReference type="RuleBase" id="RU000384"/>
    </source>
</evidence>
<dbReference type="OrthoDB" id="9807095at2"/>
<dbReference type="InterPro" id="IPR014746">
    <property type="entry name" value="Gln_synth/guanido_kin_cat_dom"/>
</dbReference>
<evidence type="ECO:0000259" key="3">
    <source>
        <dbReference type="PROSITE" id="PS51986"/>
    </source>
</evidence>
<sequence length="725" mass="78456">MSGNAVRLQAIKDVEAYVPPAVSYSGEEKPGEIFGENVFSKVVMQKRLPKSVYKSVMATIDEGKPLDPMVADAVASAMKDWALEKGATHYAHVFYPLTGLTAEKHDSFFDPVGDGSALAEFAGKTLIQGEPDASSFPNGGLRNTFEARGYTGWDVTSPAYVLENPNGNTLCIPTVFVSMTGEALDHKTPLLRSQQAMGTHAERILALFGHEDVSNIVSFCGPEQEYFLVDRHFFLARPDLLNAGRTLFGSKPPKGQEFDDHYFGAIPERVLGFMMDTERELFKLGIPAKTRHNEVAPGQFEIAPMFERGNIAADHQQLLMTTLKAIAKKHGMECLFHEKPFDGVNGSGKHVNFSLGNAELGSLLVPGDNPHDNAQFLVFCAAVIRAVHKYGGLLRASVASATNDHRLGANEAPPAIISIFLGDQLADVFDQIAKGAATSSKGKGTMMIGADTLPVLPTDPGDRNRTSPFAFTGNRFEFRAPGSMQTVSVPIVTINTIMADSLDYMATNLETAVANGTEFDTAVQNLLTEIITEHGAVVFNGDGYSDNWQIEAESRGLPNLRTTLDALPELISESSMDLFEKYKVFNHREMHSRYEIGLEQYALTVGVEARLTLEIGKTSVLPAAVRYQTELAQNVSALKSAGVDADMSELLDVSETLTALKSALATLKSALDSDPGGDALAEATHAKDALLPAMAAVRSASDLLEGVIADDLWPLPTYQEMLYIL</sequence>
<dbReference type="Pfam" id="PF12437">
    <property type="entry name" value="GSIII_N"/>
    <property type="match status" value="1"/>
</dbReference>
<dbReference type="Pfam" id="PF00120">
    <property type="entry name" value="Gln-synt_C"/>
    <property type="match status" value="1"/>
</dbReference>
<dbReference type="InterPro" id="IPR052725">
    <property type="entry name" value="GS_Type-3"/>
</dbReference>
<reference evidence="6" key="1">
    <citation type="submission" date="2017-06" db="EMBL/GenBank/DDBJ databases">
        <authorList>
            <person name="Varghese N."/>
            <person name="Submissions S."/>
        </authorList>
    </citation>
    <scope>NUCLEOTIDE SEQUENCE [LARGE SCALE GENOMIC DNA]</scope>
    <source>
        <strain evidence="6">JCM 23211</strain>
    </source>
</reference>
<dbReference type="PANTHER" id="PTHR42974:SF1">
    <property type="entry name" value="TYPE-3 GLUTAMINE SYNTHETASE"/>
    <property type="match status" value="1"/>
</dbReference>
<dbReference type="GO" id="GO:0006542">
    <property type="term" value="P:glutamine biosynthetic process"/>
    <property type="evidence" value="ECO:0007669"/>
    <property type="project" value="InterPro"/>
</dbReference>
<name>A0A239DVL9_9NOCA</name>
<feature type="domain" description="GS beta-grasp" evidence="3">
    <location>
        <begin position="88"/>
        <end position="181"/>
    </location>
</feature>
<dbReference type="InterPro" id="IPR008146">
    <property type="entry name" value="Gln_synth_cat_dom"/>
</dbReference>
<dbReference type="InterPro" id="IPR022147">
    <property type="entry name" value="GSIII_N"/>
</dbReference>
<dbReference type="PROSITE" id="PS51987">
    <property type="entry name" value="GS_CATALYTIC"/>
    <property type="match status" value="1"/>
</dbReference>
<evidence type="ECO:0000313" key="5">
    <source>
        <dbReference type="EMBL" id="SNS36530.1"/>
    </source>
</evidence>
<dbReference type="PANTHER" id="PTHR42974">
    <property type="entry name" value="GLUTAMINE SYNTHETASE"/>
    <property type="match status" value="1"/>
</dbReference>
<protein>
    <submittedName>
        <fullName evidence="5">Glutamine synthetase</fullName>
    </submittedName>
</protein>
<dbReference type="InterPro" id="IPR040577">
    <property type="entry name" value="Gln-synt_C"/>
</dbReference>
<dbReference type="SMART" id="SM01230">
    <property type="entry name" value="Gln-synt_C"/>
    <property type="match status" value="1"/>
</dbReference>
<dbReference type="InterPro" id="IPR008147">
    <property type="entry name" value="Gln_synt_N"/>
</dbReference>
<evidence type="ECO:0000256" key="1">
    <source>
        <dbReference type="PROSITE-ProRule" id="PRU01330"/>
    </source>
</evidence>
<gene>
    <name evidence="5" type="ORF">SAMN05421642_10264</name>
</gene>
<dbReference type="RefSeq" id="WP_089243151.1">
    <property type="nucleotide sequence ID" value="NZ_FZOW01000002.1"/>
</dbReference>
<feature type="domain" description="GS catalytic" evidence="4">
    <location>
        <begin position="186"/>
        <end position="620"/>
    </location>
</feature>
<dbReference type="AlphaFoldDB" id="A0A239DVL9"/>
<comment type="similarity">
    <text evidence="1 2">Belongs to the glutamine synthetase family.</text>
</comment>
<dbReference type="Proteomes" id="UP000198327">
    <property type="component" value="Unassembled WGS sequence"/>
</dbReference>
<accession>A0A239DVL9</accession>
<evidence type="ECO:0000259" key="4">
    <source>
        <dbReference type="PROSITE" id="PS51987"/>
    </source>
</evidence>
<dbReference type="Gene3D" id="1.20.120.1560">
    <property type="match status" value="1"/>
</dbReference>
<dbReference type="SUPFAM" id="SSF55931">
    <property type="entry name" value="Glutamine synthetase/guanido kinase"/>
    <property type="match status" value="1"/>
</dbReference>
<dbReference type="InterPro" id="IPR027303">
    <property type="entry name" value="Gln_synth_gly_rich_site"/>
</dbReference>
<dbReference type="Pfam" id="PF18318">
    <property type="entry name" value="Gln-synt_C-ter"/>
    <property type="match status" value="1"/>
</dbReference>
<organism evidence="5 6">
    <name type="scientific">Rhodococcoides kyotonense</name>
    <dbReference type="NCBI Taxonomy" id="398843"/>
    <lineage>
        <taxon>Bacteria</taxon>
        <taxon>Bacillati</taxon>
        <taxon>Actinomycetota</taxon>
        <taxon>Actinomycetes</taxon>
        <taxon>Mycobacteriales</taxon>
        <taxon>Nocardiaceae</taxon>
        <taxon>Rhodococcoides</taxon>
    </lineage>
</organism>
<dbReference type="GO" id="GO:0004356">
    <property type="term" value="F:glutamine synthetase activity"/>
    <property type="evidence" value="ECO:0007669"/>
    <property type="project" value="InterPro"/>
</dbReference>
<dbReference type="PROSITE" id="PS00181">
    <property type="entry name" value="GLNA_ATP"/>
    <property type="match status" value="1"/>
</dbReference>
<dbReference type="EMBL" id="FZOW01000002">
    <property type="protein sequence ID" value="SNS36530.1"/>
    <property type="molecule type" value="Genomic_DNA"/>
</dbReference>
<keyword evidence="6" id="KW-1185">Reference proteome</keyword>
<proteinExistence type="inferred from homology"/>
<evidence type="ECO:0000313" key="6">
    <source>
        <dbReference type="Proteomes" id="UP000198327"/>
    </source>
</evidence>